<comment type="similarity">
    <text evidence="4">Belongs to the cyclic nucleotide phosphodiesterase class-III family.</text>
</comment>
<evidence type="ECO:0000313" key="6">
    <source>
        <dbReference type="EMBL" id="GAA1958399.1"/>
    </source>
</evidence>
<keyword evidence="7" id="KW-1185">Reference proteome</keyword>
<evidence type="ECO:0000313" key="7">
    <source>
        <dbReference type="Proteomes" id="UP001499854"/>
    </source>
</evidence>
<evidence type="ECO:0000256" key="4">
    <source>
        <dbReference type="ARBA" id="ARBA00025742"/>
    </source>
</evidence>
<comment type="caution">
    <text evidence="6">The sequence shown here is derived from an EMBL/GenBank/DDBJ whole genome shotgun (WGS) entry which is preliminary data.</text>
</comment>
<evidence type="ECO:0000256" key="3">
    <source>
        <dbReference type="ARBA" id="ARBA00023004"/>
    </source>
</evidence>
<evidence type="ECO:0000256" key="1">
    <source>
        <dbReference type="ARBA" id="ARBA00022723"/>
    </source>
</evidence>
<gene>
    <name evidence="6" type="ORF">GCM10009838_13140</name>
</gene>
<dbReference type="SUPFAM" id="SSF56300">
    <property type="entry name" value="Metallo-dependent phosphatases"/>
    <property type="match status" value="1"/>
</dbReference>
<feature type="domain" description="Calcineurin-like phosphoesterase" evidence="5">
    <location>
        <begin position="15"/>
        <end position="199"/>
    </location>
</feature>
<dbReference type="InterPro" id="IPR004843">
    <property type="entry name" value="Calcineurin-like_PHP"/>
</dbReference>
<name>A0ABP5C6Q0_9ACTN</name>
<dbReference type="Pfam" id="PF00149">
    <property type="entry name" value="Metallophos"/>
    <property type="match status" value="1"/>
</dbReference>
<dbReference type="Gene3D" id="3.60.21.10">
    <property type="match status" value="1"/>
</dbReference>
<dbReference type="Proteomes" id="UP001499854">
    <property type="component" value="Unassembled WGS sequence"/>
</dbReference>
<sequence length="258" mass="27724">MDRSDSYAHAMPVVIAHVSDIHIDSGPRATERARRIFAYLDALPADLDAVVVTGDIADHGLDTEYETVRELTAIRHPVLIGPGNHDDRAAFRRSLLGVEPSTEPIDQVLRTERLVLVHCDSSIPRQDDGFLADSTLAWLAAELAATPAGVPVLVAFHHPPVELGVPLTDGIRQFGEERLAATLAGRPNVVALLAGHAHTAATTRFAGLPLLVAPGVVSTVVLPWEGGDRTVHLDHPPSLAFHVLDDTGRVTTHYRPVV</sequence>
<dbReference type="InterPro" id="IPR029052">
    <property type="entry name" value="Metallo-depent_PP-like"/>
</dbReference>
<dbReference type="PANTHER" id="PTHR42988">
    <property type="entry name" value="PHOSPHOHYDROLASE"/>
    <property type="match status" value="1"/>
</dbReference>
<reference evidence="7" key="1">
    <citation type="journal article" date="2019" name="Int. J. Syst. Evol. Microbiol.">
        <title>The Global Catalogue of Microorganisms (GCM) 10K type strain sequencing project: providing services to taxonomists for standard genome sequencing and annotation.</title>
        <authorList>
            <consortium name="The Broad Institute Genomics Platform"/>
            <consortium name="The Broad Institute Genome Sequencing Center for Infectious Disease"/>
            <person name="Wu L."/>
            <person name="Ma J."/>
        </authorList>
    </citation>
    <scope>NUCLEOTIDE SEQUENCE [LARGE SCALE GENOMIC DNA]</scope>
    <source>
        <strain evidence="7">JCM 16013</strain>
    </source>
</reference>
<accession>A0ABP5C6Q0</accession>
<organism evidence="6 7">
    <name type="scientific">Catenulispora subtropica</name>
    <dbReference type="NCBI Taxonomy" id="450798"/>
    <lineage>
        <taxon>Bacteria</taxon>
        <taxon>Bacillati</taxon>
        <taxon>Actinomycetota</taxon>
        <taxon>Actinomycetes</taxon>
        <taxon>Catenulisporales</taxon>
        <taxon>Catenulisporaceae</taxon>
        <taxon>Catenulispora</taxon>
    </lineage>
</organism>
<keyword evidence="1" id="KW-0479">Metal-binding</keyword>
<proteinExistence type="inferred from homology"/>
<evidence type="ECO:0000256" key="2">
    <source>
        <dbReference type="ARBA" id="ARBA00022801"/>
    </source>
</evidence>
<dbReference type="PANTHER" id="PTHR42988:SF2">
    <property type="entry name" value="CYCLIC NUCLEOTIDE PHOSPHODIESTERASE CBUA0032-RELATED"/>
    <property type="match status" value="1"/>
</dbReference>
<evidence type="ECO:0000259" key="5">
    <source>
        <dbReference type="Pfam" id="PF00149"/>
    </source>
</evidence>
<dbReference type="InterPro" id="IPR050884">
    <property type="entry name" value="CNP_phosphodiesterase-III"/>
</dbReference>
<dbReference type="EMBL" id="BAAAQM010000005">
    <property type="protein sequence ID" value="GAA1958399.1"/>
    <property type="molecule type" value="Genomic_DNA"/>
</dbReference>
<keyword evidence="2" id="KW-0378">Hydrolase</keyword>
<keyword evidence="3" id="KW-0408">Iron</keyword>
<protein>
    <submittedName>
        <fullName evidence="6">Metallophosphoesterase</fullName>
    </submittedName>
</protein>